<evidence type="ECO:0000313" key="4">
    <source>
        <dbReference type="Proteomes" id="UP001107558"/>
    </source>
</evidence>
<keyword evidence="4" id="KW-1185">Reference proteome</keyword>
<protein>
    <submittedName>
        <fullName evidence="3">Uncharacterized protein</fullName>
    </submittedName>
</protein>
<evidence type="ECO:0000256" key="2">
    <source>
        <dbReference type="ARBA" id="ARBA00022946"/>
    </source>
</evidence>
<dbReference type="EMBL" id="JADBJN010000001">
    <property type="protein sequence ID" value="KAG5681593.1"/>
    <property type="molecule type" value="Genomic_DNA"/>
</dbReference>
<dbReference type="PANTHER" id="PTHR15437">
    <property type="entry name" value="TRANSCRIPTION TERMINATION FACTOR, MITOCHONDRIAL"/>
    <property type="match status" value="1"/>
</dbReference>
<dbReference type="PANTHER" id="PTHR15437:SF7">
    <property type="entry name" value="TRANSCRIPTION TERMINATION FACTOR 5, MITOCHONDRIAL"/>
    <property type="match status" value="1"/>
</dbReference>
<dbReference type="Proteomes" id="UP001107558">
    <property type="component" value="Chromosome 1"/>
</dbReference>
<name>A0A9J6CHC4_POLVA</name>
<accession>A0A9J6CHC4</accession>
<dbReference type="SMART" id="SM00733">
    <property type="entry name" value="Mterf"/>
    <property type="match status" value="6"/>
</dbReference>
<evidence type="ECO:0000313" key="3">
    <source>
        <dbReference type="EMBL" id="KAG5681593.1"/>
    </source>
</evidence>
<comment type="caution">
    <text evidence="3">The sequence shown here is derived from an EMBL/GenBank/DDBJ whole genome shotgun (WGS) entry which is preliminary data.</text>
</comment>
<sequence length="539" mass="62985">MFSQRISISLFRVFGISRRRFNSNFTSINDDQPKNKRLIEICRTYLDISKQKANFIIEKNPGIFDGNSSFKEIESTLRYLTNKYSSSEILKNPACIIINASTYENRHQVLKECLFRDIQLSMLVKYASIMRKNVSVLKAYNYIIPHGDVIENLKIQLNIPININKSKLSEQMSLNDLRRDVMNVYLRERLQMTDEEINRARDVYRNLKHRSLKSIVEVLDILLNEFDFTREKIVRNAYLLSAHPKNILNILETTPCIADVDIKQILKSRPKIMMQSSENIRTIIDSVKKFNIPESSIIKCHEIFTLSPETVNNRLAELYTIKEFHVMFSHPRILKLIYYYNTARSRMEQLKQLKTQCYSLNLLSATSAVFEKYVCLGEDKTKGKEIFHYLSKQLNMPNKDVRAVVLLHPRWTQVSVLSIKQTIDFLLYNNFTQEDIKENILLLLYPVSRIKPKLEELLEWEMENNYNNAKSLPSNKLLNMCLYFIESEYHFTGDAVFETTRVDSKNDALISAIVTKNLIEGKKNNTFNNVSTQANVTTE</sequence>
<dbReference type="InterPro" id="IPR003690">
    <property type="entry name" value="MTERF"/>
</dbReference>
<gene>
    <name evidence="3" type="ORF">PVAND_011009</name>
</gene>
<dbReference type="AlphaFoldDB" id="A0A9J6CHC4"/>
<dbReference type="Gene3D" id="1.25.70.10">
    <property type="entry name" value="Transcription termination factor 3, mitochondrial"/>
    <property type="match status" value="2"/>
</dbReference>
<dbReference type="OrthoDB" id="10064535at2759"/>
<evidence type="ECO:0000256" key="1">
    <source>
        <dbReference type="ARBA" id="ARBA00007692"/>
    </source>
</evidence>
<dbReference type="GO" id="GO:0005759">
    <property type="term" value="C:mitochondrial matrix"/>
    <property type="evidence" value="ECO:0007669"/>
    <property type="project" value="TreeGrafter"/>
</dbReference>
<keyword evidence="2" id="KW-0809">Transit peptide</keyword>
<dbReference type="GO" id="GO:0006393">
    <property type="term" value="P:termination of mitochondrial transcription"/>
    <property type="evidence" value="ECO:0007669"/>
    <property type="project" value="TreeGrafter"/>
</dbReference>
<comment type="similarity">
    <text evidence="1">Belongs to the mTERF family.</text>
</comment>
<organism evidence="3 4">
    <name type="scientific">Polypedilum vanderplanki</name>
    <name type="common">Sleeping chironomid midge</name>
    <dbReference type="NCBI Taxonomy" id="319348"/>
    <lineage>
        <taxon>Eukaryota</taxon>
        <taxon>Metazoa</taxon>
        <taxon>Ecdysozoa</taxon>
        <taxon>Arthropoda</taxon>
        <taxon>Hexapoda</taxon>
        <taxon>Insecta</taxon>
        <taxon>Pterygota</taxon>
        <taxon>Neoptera</taxon>
        <taxon>Endopterygota</taxon>
        <taxon>Diptera</taxon>
        <taxon>Nematocera</taxon>
        <taxon>Chironomoidea</taxon>
        <taxon>Chironomidae</taxon>
        <taxon>Chironominae</taxon>
        <taxon>Polypedilum</taxon>
        <taxon>Polypedilum</taxon>
    </lineage>
</organism>
<proteinExistence type="inferred from homology"/>
<reference evidence="3" key="1">
    <citation type="submission" date="2021-03" db="EMBL/GenBank/DDBJ databases">
        <title>Chromosome level genome of the anhydrobiotic midge Polypedilum vanderplanki.</title>
        <authorList>
            <person name="Yoshida Y."/>
            <person name="Kikawada T."/>
            <person name="Gusev O."/>
        </authorList>
    </citation>
    <scope>NUCLEOTIDE SEQUENCE</scope>
    <source>
        <strain evidence="3">NIAS01</strain>
        <tissue evidence="3">Whole body or cell culture</tissue>
    </source>
</reference>
<dbReference type="GO" id="GO:0003676">
    <property type="term" value="F:nucleic acid binding"/>
    <property type="evidence" value="ECO:0007669"/>
    <property type="project" value="InterPro"/>
</dbReference>
<dbReference type="InterPro" id="IPR038538">
    <property type="entry name" value="MTERF_sf"/>
</dbReference>